<reference evidence="1 2" key="1">
    <citation type="submission" date="2024-09" db="EMBL/GenBank/DDBJ databases">
        <authorList>
            <person name="Lee S.D."/>
        </authorList>
    </citation>
    <scope>NUCLEOTIDE SEQUENCE [LARGE SCALE GENOMIC DNA]</scope>
    <source>
        <strain evidence="1 2">N1-1</strain>
    </source>
</reference>
<protein>
    <submittedName>
        <fullName evidence="1">Uncharacterized protein</fullName>
    </submittedName>
</protein>
<evidence type="ECO:0000313" key="2">
    <source>
        <dbReference type="Proteomes" id="UP001592582"/>
    </source>
</evidence>
<organism evidence="1 2">
    <name type="scientific">Streptacidiphilus alkalitolerans</name>
    <dbReference type="NCBI Taxonomy" id="3342712"/>
    <lineage>
        <taxon>Bacteria</taxon>
        <taxon>Bacillati</taxon>
        <taxon>Actinomycetota</taxon>
        <taxon>Actinomycetes</taxon>
        <taxon>Kitasatosporales</taxon>
        <taxon>Streptomycetaceae</taxon>
        <taxon>Streptacidiphilus</taxon>
    </lineage>
</organism>
<comment type="caution">
    <text evidence="1">The sequence shown here is derived from an EMBL/GenBank/DDBJ whole genome shotgun (WGS) entry which is preliminary data.</text>
</comment>
<sequence length="342" mass="34648">MGNGSARDNATKPLPRRGADSTGRIPTKYGPGNPISDRLKRHQFRVRPGAPNLPIPEPQQAGTPSDEPLTTYAVRPGTPADSDHQLFEAMAEKKTDEDRRRRLLWLGVAVVALIGLVGASAALLTSHPVKTAAGPVPTAAVTTAPAPSPPPAEPTGTAPAPSAAGPDPVALVSTAGTDTAPLSTVTLFPGKSVTVNGHSYTQALTAASGCAAGATPQLAAVLAKNGCQQLFRATYGSGTTAVTVGVAVFDSAARATAAKQQAQGNLQPLAGGALPAFCHLVACRLSANSFGRYAYFTVAGYTTGKPVPTTDTSALAAGTDIAVMAFQNLVTRARNEAATAAP</sequence>
<dbReference type="EMBL" id="JBHEZX010000003">
    <property type="protein sequence ID" value="MFC1409108.1"/>
    <property type="molecule type" value="Genomic_DNA"/>
</dbReference>
<name>A0ABV6V617_9ACTN</name>
<keyword evidence="2" id="KW-1185">Reference proteome</keyword>
<evidence type="ECO:0000313" key="1">
    <source>
        <dbReference type="EMBL" id="MFC1409108.1"/>
    </source>
</evidence>
<dbReference type="Proteomes" id="UP001592582">
    <property type="component" value="Unassembled WGS sequence"/>
</dbReference>
<accession>A0ABV6V617</accession>
<proteinExistence type="predicted"/>
<gene>
    <name evidence="1" type="ORF">ACEZDG_07405</name>
</gene>